<organism evidence="1 2">
    <name type="scientific">Mycobacterium celatum</name>
    <dbReference type="NCBI Taxonomy" id="28045"/>
    <lineage>
        <taxon>Bacteria</taxon>
        <taxon>Bacillati</taxon>
        <taxon>Actinomycetota</taxon>
        <taxon>Actinomycetes</taxon>
        <taxon>Mycobacteriales</taxon>
        <taxon>Mycobacteriaceae</taxon>
        <taxon>Mycobacterium</taxon>
    </lineage>
</organism>
<dbReference type="SUPFAM" id="SSF53335">
    <property type="entry name" value="S-adenosyl-L-methionine-dependent methyltransferases"/>
    <property type="match status" value="1"/>
</dbReference>
<dbReference type="STRING" id="28045.AWB95_11850"/>
<dbReference type="Proteomes" id="UP000193907">
    <property type="component" value="Unassembled WGS sequence"/>
</dbReference>
<dbReference type="InterPro" id="IPR029063">
    <property type="entry name" value="SAM-dependent_MTases_sf"/>
</dbReference>
<dbReference type="Gene3D" id="3.40.50.150">
    <property type="entry name" value="Vaccinia Virus protein VP39"/>
    <property type="match status" value="1"/>
</dbReference>
<gene>
    <name evidence="1" type="ORF">AWB95_11850</name>
</gene>
<comment type="caution">
    <text evidence="1">The sequence shown here is derived from an EMBL/GenBank/DDBJ whole genome shotgun (WGS) entry which is preliminary data.</text>
</comment>
<name>A0A1X1RQS7_MYCCE</name>
<evidence type="ECO:0000313" key="1">
    <source>
        <dbReference type="EMBL" id="ORV12612.1"/>
    </source>
</evidence>
<evidence type="ECO:0008006" key="3">
    <source>
        <dbReference type="Google" id="ProtNLM"/>
    </source>
</evidence>
<dbReference type="AlphaFoldDB" id="A0A1X1RQS7"/>
<proteinExistence type="predicted"/>
<dbReference type="EMBL" id="LQOM01000028">
    <property type="protein sequence ID" value="ORV12612.1"/>
    <property type="molecule type" value="Genomic_DNA"/>
</dbReference>
<reference evidence="1 2" key="1">
    <citation type="submission" date="2016-01" db="EMBL/GenBank/DDBJ databases">
        <title>The new phylogeny of the genus Mycobacterium.</title>
        <authorList>
            <person name="Tarcisio F."/>
            <person name="Conor M."/>
            <person name="Antonella G."/>
            <person name="Elisabetta G."/>
            <person name="Giulia F.S."/>
            <person name="Sara T."/>
            <person name="Anna F."/>
            <person name="Clotilde B."/>
            <person name="Roberto B."/>
            <person name="Veronica D.S."/>
            <person name="Fabio R."/>
            <person name="Monica P."/>
            <person name="Olivier J."/>
            <person name="Enrico T."/>
            <person name="Nicola S."/>
        </authorList>
    </citation>
    <scope>NUCLEOTIDE SEQUENCE [LARGE SCALE GENOMIC DNA]</scope>
    <source>
        <strain evidence="1 2">DSM 44243</strain>
    </source>
</reference>
<evidence type="ECO:0000313" key="2">
    <source>
        <dbReference type="Proteomes" id="UP000193907"/>
    </source>
</evidence>
<accession>A0A1X1RQS7</accession>
<sequence length="115" mass="12663">MPTYATRTSRKLAGPFELVTLHNNIYYFSPAERRTLLADLRRRLAPTGRLVLTSMFAGKSLSAAELDLVLRATAGCWPLPQRTDVADALTGAGYRAVSFHRLLATDPLFGVVAER</sequence>
<keyword evidence="2" id="KW-1185">Reference proteome</keyword>
<dbReference type="RefSeq" id="WP_062539115.1">
    <property type="nucleotide sequence ID" value="NZ_BBUN01000083.1"/>
</dbReference>
<protein>
    <recommendedName>
        <fullName evidence="3">Methyltransferase domain-containing protein</fullName>
    </recommendedName>
</protein>